<name>A0A485KIA9_9STRA</name>
<evidence type="ECO:0000313" key="3">
    <source>
        <dbReference type="Proteomes" id="UP000332933"/>
    </source>
</evidence>
<dbReference type="EMBL" id="VJMH01003981">
    <property type="protein sequence ID" value="KAF0704182.1"/>
    <property type="molecule type" value="Genomic_DNA"/>
</dbReference>
<keyword evidence="3" id="KW-1185">Reference proteome</keyword>
<dbReference type="AlphaFoldDB" id="A0A485KIA9"/>
<reference evidence="1" key="2">
    <citation type="submission" date="2019-06" db="EMBL/GenBank/DDBJ databases">
        <title>Genomics analysis of Aphanomyces spp. identifies a new class of oomycete effector associated with host adaptation.</title>
        <authorList>
            <person name="Gaulin E."/>
        </authorList>
    </citation>
    <scope>NUCLEOTIDE SEQUENCE</scope>
    <source>
        <strain evidence="1">CBS 578.67</strain>
    </source>
</reference>
<accession>A0A485KIA9</accession>
<evidence type="ECO:0000313" key="2">
    <source>
        <dbReference type="EMBL" id="VFT84327.1"/>
    </source>
</evidence>
<evidence type="ECO:0000313" key="1">
    <source>
        <dbReference type="EMBL" id="KAF0704182.1"/>
    </source>
</evidence>
<organism evidence="2 3">
    <name type="scientific">Aphanomyces stellatus</name>
    <dbReference type="NCBI Taxonomy" id="120398"/>
    <lineage>
        <taxon>Eukaryota</taxon>
        <taxon>Sar</taxon>
        <taxon>Stramenopiles</taxon>
        <taxon>Oomycota</taxon>
        <taxon>Saprolegniomycetes</taxon>
        <taxon>Saprolegniales</taxon>
        <taxon>Verrucalvaceae</taxon>
        <taxon>Aphanomyces</taxon>
    </lineage>
</organism>
<dbReference type="EMBL" id="CAADRA010003993">
    <property type="protein sequence ID" value="VFT84327.1"/>
    <property type="molecule type" value="Genomic_DNA"/>
</dbReference>
<reference evidence="2 3" key="1">
    <citation type="submission" date="2019-03" db="EMBL/GenBank/DDBJ databases">
        <authorList>
            <person name="Gaulin E."/>
            <person name="Dumas B."/>
        </authorList>
    </citation>
    <scope>NUCLEOTIDE SEQUENCE [LARGE SCALE GENOMIC DNA]</scope>
    <source>
        <strain evidence="2">CBS 568.67</strain>
    </source>
</reference>
<protein>
    <submittedName>
        <fullName evidence="2">Aste57867_7413 protein</fullName>
    </submittedName>
</protein>
<proteinExistence type="predicted"/>
<gene>
    <name evidence="2" type="primary">Aste57867_7413</name>
    <name evidence="1" type="ORF">As57867_007387</name>
    <name evidence="2" type="ORF">ASTE57867_7413</name>
</gene>
<dbReference type="Proteomes" id="UP000332933">
    <property type="component" value="Unassembled WGS sequence"/>
</dbReference>
<sequence length="172" mass="18975">MDGGESVWFNFDVKSFLYPPSQTFCHPGTPSVPATVGHPIELAAGPQVHLGDHIPHDKVVFPVKMELLHDLRIALARSFLATHQADLSPPELAANLNQASECLRLKLESFHVPTSELAWVVDAMLRQLESASDSLIVEESRHPKMMSLAQTVIMALEALRTSFLDQMENGNP</sequence>